<sequence>MCERCNEEHDDDYDGDSIAEKRRKAVASIITRHPELGLRPDDVTFRFVPKHKRQCLRINLNTDAPRYEIHVPKSMGQAMAGSPPLSGVAMAACLETGNPYEETCDVLAVPSDTHLEALFLSEEPPVDLNRTESPTQKTSFDSTITDLHSDE</sequence>
<keyword evidence="3" id="KW-1185">Reference proteome</keyword>
<gene>
    <name evidence="2" type="ORF">C469_02771</name>
</gene>
<dbReference type="PATRIC" id="fig|1227482.3.peg.562"/>
<proteinExistence type="predicted"/>
<accession>M0P1L1</accession>
<dbReference type="RefSeq" id="WP_008003660.1">
    <property type="nucleotide sequence ID" value="NZ_AOJG01000007.1"/>
</dbReference>
<dbReference type="EMBL" id="AOJG01000007">
    <property type="protein sequence ID" value="EMA63743.1"/>
    <property type="molecule type" value="Genomic_DNA"/>
</dbReference>
<feature type="compositionally biased region" description="Polar residues" evidence="1">
    <location>
        <begin position="131"/>
        <end position="151"/>
    </location>
</feature>
<protein>
    <submittedName>
        <fullName evidence="2">Uncharacterized protein</fullName>
    </submittedName>
</protein>
<reference evidence="2 3" key="1">
    <citation type="journal article" date="2014" name="PLoS Genet.">
        <title>Phylogenetically driven sequencing of extremely halophilic archaea reveals strategies for static and dynamic osmo-response.</title>
        <authorList>
            <person name="Becker E.A."/>
            <person name="Seitzer P.M."/>
            <person name="Tritt A."/>
            <person name="Larsen D."/>
            <person name="Krusor M."/>
            <person name="Yao A.I."/>
            <person name="Wu D."/>
            <person name="Madern D."/>
            <person name="Eisen J.A."/>
            <person name="Darling A.E."/>
            <person name="Facciotti M.T."/>
        </authorList>
    </citation>
    <scope>NUCLEOTIDE SEQUENCE [LARGE SCALE GENOMIC DNA]</scope>
    <source>
        <strain evidence="2 3">DSM 21995</strain>
    </source>
</reference>
<organism evidence="2 3">
    <name type="scientific">Halorubrum lipolyticum DSM 21995</name>
    <dbReference type="NCBI Taxonomy" id="1227482"/>
    <lineage>
        <taxon>Archaea</taxon>
        <taxon>Methanobacteriati</taxon>
        <taxon>Methanobacteriota</taxon>
        <taxon>Stenosarchaea group</taxon>
        <taxon>Halobacteria</taxon>
        <taxon>Halobacteriales</taxon>
        <taxon>Haloferacaceae</taxon>
        <taxon>Halorubrum</taxon>
    </lineage>
</organism>
<evidence type="ECO:0000313" key="3">
    <source>
        <dbReference type="Proteomes" id="UP000011650"/>
    </source>
</evidence>
<dbReference type="AlphaFoldDB" id="M0P1L1"/>
<dbReference type="Proteomes" id="UP000011650">
    <property type="component" value="Unassembled WGS sequence"/>
</dbReference>
<feature type="region of interest" description="Disordered" evidence="1">
    <location>
        <begin position="120"/>
        <end position="151"/>
    </location>
</feature>
<evidence type="ECO:0000256" key="1">
    <source>
        <dbReference type="SAM" id="MobiDB-lite"/>
    </source>
</evidence>
<name>M0P1L1_9EURY</name>
<comment type="caution">
    <text evidence="2">The sequence shown here is derived from an EMBL/GenBank/DDBJ whole genome shotgun (WGS) entry which is preliminary data.</text>
</comment>
<evidence type="ECO:0000313" key="2">
    <source>
        <dbReference type="EMBL" id="EMA63743.1"/>
    </source>
</evidence>